<evidence type="ECO:0000313" key="3">
    <source>
        <dbReference type="Proteomes" id="UP001630127"/>
    </source>
</evidence>
<feature type="compositionally biased region" description="Polar residues" evidence="1">
    <location>
        <begin position="131"/>
        <end position="147"/>
    </location>
</feature>
<feature type="compositionally biased region" description="Polar residues" evidence="1">
    <location>
        <begin position="40"/>
        <end position="51"/>
    </location>
</feature>
<dbReference type="EMBL" id="JBJUIK010000006">
    <property type="protein sequence ID" value="KAL3524876.1"/>
    <property type="molecule type" value="Genomic_DNA"/>
</dbReference>
<dbReference type="Proteomes" id="UP001630127">
    <property type="component" value="Unassembled WGS sequence"/>
</dbReference>
<evidence type="ECO:0000256" key="1">
    <source>
        <dbReference type="SAM" id="MobiDB-lite"/>
    </source>
</evidence>
<protein>
    <submittedName>
        <fullName evidence="2">Uncharacterized protein</fullName>
    </submittedName>
</protein>
<feature type="region of interest" description="Disordered" evidence="1">
    <location>
        <begin position="103"/>
        <end position="147"/>
    </location>
</feature>
<organism evidence="2 3">
    <name type="scientific">Cinchona calisaya</name>
    <dbReference type="NCBI Taxonomy" id="153742"/>
    <lineage>
        <taxon>Eukaryota</taxon>
        <taxon>Viridiplantae</taxon>
        <taxon>Streptophyta</taxon>
        <taxon>Embryophyta</taxon>
        <taxon>Tracheophyta</taxon>
        <taxon>Spermatophyta</taxon>
        <taxon>Magnoliopsida</taxon>
        <taxon>eudicotyledons</taxon>
        <taxon>Gunneridae</taxon>
        <taxon>Pentapetalae</taxon>
        <taxon>asterids</taxon>
        <taxon>lamiids</taxon>
        <taxon>Gentianales</taxon>
        <taxon>Rubiaceae</taxon>
        <taxon>Cinchonoideae</taxon>
        <taxon>Cinchoneae</taxon>
        <taxon>Cinchona</taxon>
    </lineage>
</organism>
<dbReference type="AlphaFoldDB" id="A0ABD3A1Q2"/>
<feature type="compositionally biased region" description="Basic residues" evidence="1">
    <location>
        <begin position="110"/>
        <end position="125"/>
    </location>
</feature>
<evidence type="ECO:0000313" key="2">
    <source>
        <dbReference type="EMBL" id="KAL3524876.1"/>
    </source>
</evidence>
<comment type="caution">
    <text evidence="2">The sequence shown here is derived from an EMBL/GenBank/DDBJ whole genome shotgun (WGS) entry which is preliminary data.</text>
</comment>
<gene>
    <name evidence="2" type="ORF">ACH5RR_013248</name>
</gene>
<accession>A0ABD3A1Q2</accession>
<reference evidence="2 3" key="1">
    <citation type="submission" date="2024-11" db="EMBL/GenBank/DDBJ databases">
        <title>A near-complete genome assembly of Cinchona calisaya.</title>
        <authorList>
            <person name="Lian D.C."/>
            <person name="Zhao X.W."/>
            <person name="Wei L."/>
        </authorList>
    </citation>
    <scope>NUCLEOTIDE SEQUENCE [LARGE SCALE GENOMIC DNA]</scope>
    <source>
        <tissue evidence="2">Nenye</tissue>
    </source>
</reference>
<proteinExistence type="predicted"/>
<keyword evidence="3" id="KW-1185">Reference proteome</keyword>
<sequence>MAGPGKLQPTRLSKESPSTAQRDDDLERSEIGSRPDDFEASTSAGNFPSTDAQEVWQSRWTFFPNTSMKFLEAHHIGLKNRWHLATVSKRNAIKLVAEEAVPEEGDVLEKKKRRTSKRTTSRTRKIGATENPENVSVSVINENLSDE</sequence>
<name>A0ABD3A1Q2_9GENT</name>
<feature type="compositionally biased region" description="Basic and acidic residues" evidence="1">
    <location>
        <begin position="21"/>
        <end position="37"/>
    </location>
</feature>
<feature type="region of interest" description="Disordered" evidence="1">
    <location>
        <begin position="1"/>
        <end position="51"/>
    </location>
</feature>